<proteinExistence type="inferred from homology"/>
<accession>A0AAX6MP11</accession>
<dbReference type="GO" id="GO:0000272">
    <property type="term" value="P:polysaccharide catabolic process"/>
    <property type="evidence" value="ECO:0007669"/>
    <property type="project" value="UniProtKB-KW"/>
</dbReference>
<gene>
    <name evidence="17" type="ORF">Daesc_003874</name>
</gene>
<keyword evidence="5" id="KW-0964">Secreted</keyword>
<dbReference type="PROSITE" id="PS01095">
    <property type="entry name" value="GH18_1"/>
    <property type="match status" value="1"/>
</dbReference>
<dbReference type="EMBL" id="JBANMG010000004">
    <property type="protein sequence ID" value="KAK6953912.1"/>
    <property type="molecule type" value="Genomic_DNA"/>
</dbReference>
<dbReference type="InterPro" id="IPR001223">
    <property type="entry name" value="Glyco_hydro18_cat"/>
</dbReference>
<dbReference type="InterPro" id="IPR036861">
    <property type="entry name" value="Endochitinase-like_sf"/>
</dbReference>
<evidence type="ECO:0000256" key="14">
    <source>
        <dbReference type="RuleBase" id="RU000489"/>
    </source>
</evidence>
<evidence type="ECO:0000256" key="10">
    <source>
        <dbReference type="ARBA" id="ARBA00023277"/>
    </source>
</evidence>
<evidence type="ECO:0000256" key="5">
    <source>
        <dbReference type="ARBA" id="ARBA00022525"/>
    </source>
</evidence>
<evidence type="ECO:0000313" key="17">
    <source>
        <dbReference type="EMBL" id="KAK6953912.1"/>
    </source>
</evidence>
<sequence length="1592" mass="175339">MAVLNIRDGHCWLTAGSKLALEELESAMGLPGAGRLYTGDDNQASSATCRNIVSRRDYKLPLCYLDDNSFATGSAPVMALGTTDLSSLLGRAVLDDYTCAPNRPCSNKACCPKATLQCNYGEEACGASGVSPNDVCWSNCDAKSECGRNAKTPDLKCPLNVCCGKWGFCGMTDDYCDVKDHGATGGCQSNCKQPGPKKKADSQTRIIGYYEAWRFDSECQGMSLSDIPVNSITHLYFSFGSITPGDYSITGMEGLPQWLFSNFTNLKQKNPALKTVIAVGGWAFNDPGPTQTIFSNMVSTKASRKTFIDNLISFLREYAFDGVDFDWEYPGADDRGGVDADGANFVKFLKELDDENNKQPIKYIVSFTIPTSYWYLRHFDLKAVDHVDFVNVMSYDLHGVWDAKNPIGQHIYGHTNLTEMKSAFDLLWRNDIPANKLNMGLGFYGRAFQLEDPACGRPGCNFKGGATKGSCSGESGILSYREIMDIVRKKRLHPVHDKTAGVKYITWNTDQWVSYDDADTFAQKKDLAKDLGVGGFLIWAIDQDDDSLTALQAVISPKKLGDMGAAKTQDDWQSSNKHCYVTSCDGKCDAGDIKITDQRCGTADKRSKLCCPLSGAPDSKECTWRGNWPSCNGHCHDDEVMMEMNLWGEDKKACNDGNKAYCCKSPLAAENRCYWAETSASCNGDDLPLTFSGTVFTILEDVAKIILRVVGRAVPLAALTGEALLLVLDELDIDTSKRYCCPKGDMDKWTNCAWYGKPGSCFDGHCPDMTFAQLTDSYFGGGETCGIQLSRVRTFCCEPKDRPLFLPVPLENLFAHPPSGDNIDTDFTLETDKTSDSQQDPNDAAFQFVVLASPETLQVSLDKRDGSHWDVFGCIDALTEGEHTVQMVCTDFSDNSNCYKIGLGHGVPGTILQMPIGCGPGKYAVAKNMVPTTTAVLPRHLSHLASHSPIVYDLTFDYNFMRVPRDQGETQMRIDFNASLSLAGTVETKLKIASWEVRQVVPDDNNDNYKPKEIGNEKANLDQMGSMDGIQTPQFYGGVRVQGDVTAKLSAAAEFGVRFDPKWDVDPAAAAVVGEASVMVKVDGSHSIKGTCPFTWGLDVGARLYARVKAPQAFMWPGAEYDITPKYNKPIIKQGSCPDLGPIPTRRDLDALGPISNSSSVLSVHGRKVGKRTAVWGPVLSVPVGKYFCPNSINENEDSGTPCSMIEPAWADDGYLTNRDGDDYVGLHRRELLDVQGLHPNNKTALDPRSITPERTIDLKRSNLCGISIEVKYPTGGDAKVQNNLVYGFRRPDVCEDYNFGSPLGARVNTNPATGYDSEHILEFQLLQQFFNHLNNTLGPFKHPNTTISENITFCELVKEQWTISPIAIPGLETSMGVGASLTPANHVAQQFPTDRWKTEEFVILEREINNGKGKAWGRQGKGGRETQIINTSKWIATLHERQSAGKMIKAMRNLIGLRMYHSDAHISNILKLQKDRVGNVLDLLDTKILQAHPRPAPYKPWEKQGLKAKWDAFMRGKSTLAQTKAMGVVNEFLPRLQEQWADDASRKAAVIDSAKENDATQASKQELQDIIDRIDAMASVLGKLPTWTWPF</sequence>
<protein>
    <recommendedName>
        <fullName evidence="4">chitinase</fullName>
        <ecNumber evidence="4">3.2.1.14</ecNumber>
    </recommendedName>
</protein>
<dbReference type="GO" id="GO:0005576">
    <property type="term" value="C:extracellular region"/>
    <property type="evidence" value="ECO:0007669"/>
    <property type="project" value="UniProtKB-SubCell"/>
</dbReference>
<dbReference type="EC" id="3.2.1.14" evidence="4"/>
<reference evidence="17 18" key="1">
    <citation type="journal article" date="2024" name="Front Chem Biol">
        <title>Unveiling the potential of Daldinia eschscholtzii MFLUCC 19-0629 through bioactivity and bioinformatics studies for enhanced sustainable agriculture production.</title>
        <authorList>
            <person name="Brooks S."/>
            <person name="Weaver J.A."/>
            <person name="Klomchit A."/>
            <person name="Alharthi S.A."/>
            <person name="Onlamun T."/>
            <person name="Nurani R."/>
            <person name="Vong T.K."/>
            <person name="Alberti F."/>
            <person name="Greco C."/>
        </authorList>
    </citation>
    <scope>NUCLEOTIDE SEQUENCE [LARGE SCALE GENOMIC DNA]</scope>
    <source>
        <strain evidence="17">MFLUCC 19-0629</strain>
    </source>
</reference>
<dbReference type="InterPro" id="IPR001579">
    <property type="entry name" value="Glyco_hydro_18_chit_AS"/>
</dbReference>
<dbReference type="SUPFAM" id="SSF54556">
    <property type="entry name" value="Chitinase insertion domain"/>
    <property type="match status" value="1"/>
</dbReference>
<dbReference type="SMART" id="SM00636">
    <property type="entry name" value="Glyco_18"/>
    <property type="match status" value="1"/>
</dbReference>
<evidence type="ECO:0000256" key="7">
    <source>
        <dbReference type="ARBA" id="ARBA00022801"/>
    </source>
</evidence>
<evidence type="ECO:0000256" key="13">
    <source>
        <dbReference type="PROSITE-ProRule" id="PRU00261"/>
    </source>
</evidence>
<keyword evidence="8" id="KW-0146">Chitin degradation</keyword>
<dbReference type="SUPFAM" id="SSF51445">
    <property type="entry name" value="(Trans)glycosidases"/>
    <property type="match status" value="1"/>
</dbReference>
<evidence type="ECO:0000256" key="3">
    <source>
        <dbReference type="ARBA" id="ARBA00008682"/>
    </source>
</evidence>
<dbReference type="InterPro" id="IPR011583">
    <property type="entry name" value="Chitinase_II/V-like_cat"/>
</dbReference>
<keyword evidence="13" id="KW-1015">Disulfide bond</keyword>
<evidence type="ECO:0000259" key="15">
    <source>
        <dbReference type="PROSITE" id="PS50941"/>
    </source>
</evidence>
<dbReference type="Gene3D" id="3.10.50.10">
    <property type="match status" value="1"/>
</dbReference>
<dbReference type="InterPro" id="IPR053214">
    <property type="entry name" value="LysM12-like"/>
</dbReference>
<evidence type="ECO:0000256" key="11">
    <source>
        <dbReference type="ARBA" id="ARBA00023295"/>
    </source>
</evidence>
<name>A0AAX6MP11_9PEZI</name>
<feature type="domain" description="GH18" evidence="16">
    <location>
        <begin position="204"/>
        <end position="558"/>
    </location>
</feature>
<dbReference type="InterPro" id="IPR029070">
    <property type="entry name" value="Chitinase_insertion_sf"/>
</dbReference>
<keyword evidence="7 14" id="KW-0378">Hydrolase</keyword>
<dbReference type="Pfam" id="PF00704">
    <property type="entry name" value="Glyco_hydro_18"/>
    <property type="match status" value="1"/>
</dbReference>
<keyword evidence="9" id="KW-0843">Virulence</keyword>
<comment type="caution">
    <text evidence="13">Lacks conserved residue(s) required for the propagation of feature annotation.</text>
</comment>
<comment type="similarity">
    <text evidence="3">Belongs to the glycosyl hydrolase 18 family. Chitinase class V subfamily.</text>
</comment>
<evidence type="ECO:0000259" key="16">
    <source>
        <dbReference type="PROSITE" id="PS51910"/>
    </source>
</evidence>
<dbReference type="CDD" id="cd00035">
    <property type="entry name" value="ChtBD1"/>
    <property type="match status" value="1"/>
</dbReference>
<dbReference type="PROSITE" id="PS51910">
    <property type="entry name" value="GH18_2"/>
    <property type="match status" value="1"/>
</dbReference>
<feature type="disulfide bond" evidence="13">
    <location>
        <begin position="187"/>
        <end position="191"/>
    </location>
</feature>
<dbReference type="InterPro" id="IPR017853">
    <property type="entry name" value="GH"/>
</dbReference>
<dbReference type="GO" id="GO:0006032">
    <property type="term" value="P:chitin catabolic process"/>
    <property type="evidence" value="ECO:0007669"/>
    <property type="project" value="UniProtKB-KW"/>
</dbReference>
<dbReference type="GO" id="GO:0008843">
    <property type="term" value="F:endochitinase activity"/>
    <property type="evidence" value="ECO:0007669"/>
    <property type="project" value="UniProtKB-EC"/>
</dbReference>
<dbReference type="PROSITE" id="PS50941">
    <property type="entry name" value="CHIT_BIND_I_2"/>
    <property type="match status" value="1"/>
</dbReference>
<evidence type="ECO:0000256" key="2">
    <source>
        <dbReference type="ARBA" id="ARBA00004613"/>
    </source>
</evidence>
<comment type="caution">
    <text evidence="17">The sequence shown here is derived from an EMBL/GenBank/DDBJ whole genome shotgun (WGS) entry which is preliminary data.</text>
</comment>
<keyword evidence="10" id="KW-0119">Carbohydrate metabolism</keyword>
<keyword evidence="12" id="KW-0624">Polysaccharide degradation</keyword>
<dbReference type="InterPro" id="IPR001002">
    <property type="entry name" value="Chitin-bd_1"/>
</dbReference>
<dbReference type="Proteomes" id="UP001369815">
    <property type="component" value="Unassembled WGS sequence"/>
</dbReference>
<keyword evidence="6 13" id="KW-0147">Chitin-binding</keyword>
<evidence type="ECO:0000313" key="18">
    <source>
        <dbReference type="Proteomes" id="UP001369815"/>
    </source>
</evidence>
<dbReference type="Pfam" id="PF00187">
    <property type="entry name" value="Chitin_bind_1"/>
    <property type="match status" value="1"/>
</dbReference>
<dbReference type="Gene3D" id="3.20.20.80">
    <property type="entry name" value="Glycosidases"/>
    <property type="match status" value="1"/>
</dbReference>
<evidence type="ECO:0000256" key="12">
    <source>
        <dbReference type="ARBA" id="ARBA00023326"/>
    </source>
</evidence>
<comment type="subcellular location">
    <subcellularLocation>
        <location evidence="2">Secreted</location>
    </subcellularLocation>
</comment>
<dbReference type="PANTHER" id="PTHR47700">
    <property type="entry name" value="V CHITINASE, PUTATIVE (AFU_ORTHOLOGUE AFUA_6G13720)-RELATED"/>
    <property type="match status" value="1"/>
</dbReference>
<evidence type="ECO:0000256" key="4">
    <source>
        <dbReference type="ARBA" id="ARBA00012729"/>
    </source>
</evidence>
<evidence type="ECO:0000256" key="9">
    <source>
        <dbReference type="ARBA" id="ARBA00023026"/>
    </source>
</evidence>
<dbReference type="PANTHER" id="PTHR47700:SF2">
    <property type="entry name" value="CHITINASE"/>
    <property type="match status" value="1"/>
</dbReference>
<comment type="catalytic activity">
    <reaction evidence="1">
        <text>Random endo-hydrolysis of N-acetyl-beta-D-glucosaminide (1-&gt;4)-beta-linkages in chitin and chitodextrins.</text>
        <dbReference type="EC" id="3.2.1.14"/>
    </reaction>
</comment>
<evidence type="ECO:0000256" key="6">
    <source>
        <dbReference type="ARBA" id="ARBA00022669"/>
    </source>
</evidence>
<dbReference type="GO" id="GO:0008061">
    <property type="term" value="F:chitin binding"/>
    <property type="evidence" value="ECO:0007669"/>
    <property type="project" value="UniProtKB-UniRule"/>
</dbReference>
<evidence type="ECO:0000256" key="8">
    <source>
        <dbReference type="ARBA" id="ARBA00023024"/>
    </source>
</evidence>
<dbReference type="SMART" id="SM00270">
    <property type="entry name" value="ChtBD1"/>
    <property type="match status" value="1"/>
</dbReference>
<dbReference type="SUPFAM" id="SSF57016">
    <property type="entry name" value="Plant lectins/antimicrobial peptides"/>
    <property type="match status" value="1"/>
</dbReference>
<organism evidence="17 18">
    <name type="scientific">Daldinia eschscholtzii</name>
    <dbReference type="NCBI Taxonomy" id="292717"/>
    <lineage>
        <taxon>Eukaryota</taxon>
        <taxon>Fungi</taxon>
        <taxon>Dikarya</taxon>
        <taxon>Ascomycota</taxon>
        <taxon>Pezizomycotina</taxon>
        <taxon>Sordariomycetes</taxon>
        <taxon>Xylariomycetidae</taxon>
        <taxon>Xylariales</taxon>
        <taxon>Hypoxylaceae</taxon>
        <taxon>Daldinia</taxon>
    </lineage>
</organism>
<feature type="disulfide bond" evidence="13">
    <location>
        <begin position="157"/>
        <end position="169"/>
    </location>
</feature>
<feature type="domain" description="Chitin-binding type-1" evidence="15">
    <location>
        <begin position="143"/>
        <end position="193"/>
    </location>
</feature>
<feature type="disulfide bond" evidence="13">
    <location>
        <begin position="162"/>
        <end position="176"/>
    </location>
</feature>
<keyword evidence="11 14" id="KW-0326">Glycosidase</keyword>
<keyword evidence="18" id="KW-1185">Reference proteome</keyword>
<evidence type="ECO:0000256" key="1">
    <source>
        <dbReference type="ARBA" id="ARBA00000822"/>
    </source>
</evidence>
<dbReference type="Gene3D" id="3.30.60.10">
    <property type="entry name" value="Endochitinase-like"/>
    <property type="match status" value="1"/>
</dbReference>